<accession>A0A3M7MD31</accession>
<proteinExistence type="predicted"/>
<reference evidence="2 3" key="1">
    <citation type="journal article" date="2014" name="PLoS ONE">
        <title>De novo Genome Assembly of the Fungal Plant Pathogen Pyrenophora semeniperda.</title>
        <authorList>
            <person name="Soliai M.M."/>
            <person name="Meyer S.E."/>
            <person name="Udall J.A."/>
            <person name="Elzinga D.E."/>
            <person name="Hermansen R.A."/>
            <person name="Bodily P.M."/>
            <person name="Hart A.A."/>
            <person name="Coleman C.E."/>
        </authorList>
    </citation>
    <scope>NUCLEOTIDE SEQUENCE [LARGE SCALE GENOMIC DNA]</scope>
    <source>
        <strain evidence="2 3">CCB06</strain>
        <tissue evidence="2">Mycelium</tissue>
    </source>
</reference>
<keyword evidence="3" id="KW-1185">Reference proteome</keyword>
<name>A0A3M7MD31_9PLEO</name>
<dbReference type="SUPFAM" id="SSF50978">
    <property type="entry name" value="WD40 repeat-like"/>
    <property type="match status" value="1"/>
</dbReference>
<dbReference type="AlphaFoldDB" id="A0A3M7MD31"/>
<sequence>MIGEPRLLLFSPDSRILYFTTTLNNSVQAYSIATNELLRPLPSHPSPPSTVAISSNGAILLSASPDPPTIYLQDRRYEGSAPLDFCPTDARSPTSCAAFQRIIRPTQSSYCTNFVLGFQDGLLAMYRVLLPSIERCRGAASIHQTSSLQLHPVRVGVVQKLHKAAMGGLIAVEFIPGYKSRVVSIRHDGKCRLVDFQGEGDHVSGPATCLSVSANGQIDSQDAVDMEETLLLGDDSEDARQTYYENETLISIGTHAGKVLVFNVLGLWIHEIVLDAPITAIEWVGVTATPSALPDHASSRAPASCIVSDKSTGLCSVSLIEEACTVKKTTSPSKQAVHAPLGLVQPLCLFSNGNSSRISDLPGSEYSHAMRGAPPRVEEVFQQPRQTFFRPRISAETFHTPAVPKKHQPHRLHLVQSSALSSAAPTKPQGFQAPKPSRLPRSSALQISLTSSEDSESSESELFTPPDTHLSKRTTTYKPPPPSRQDMVKTTSRKASPSPQMGDNTPGGSIYRPPLSSIMKHSSSNTEPPNNGMLPTLVEQAIRHKTPRRRVRIAEETPVCMDMSSDDIVYRHPAQATDGAVMEREDHAVQLCDADNTMTPVIDTMTPVTDTSSLLSDIISLKQEMAALRSEYRMLKDLLLLKPPKN</sequence>
<dbReference type="Gene3D" id="2.130.10.10">
    <property type="entry name" value="YVTN repeat-like/Quinoprotein amine dehydrogenase"/>
    <property type="match status" value="1"/>
</dbReference>
<organism evidence="2 3">
    <name type="scientific">Pyrenophora seminiperda CCB06</name>
    <dbReference type="NCBI Taxonomy" id="1302712"/>
    <lineage>
        <taxon>Eukaryota</taxon>
        <taxon>Fungi</taxon>
        <taxon>Dikarya</taxon>
        <taxon>Ascomycota</taxon>
        <taxon>Pezizomycotina</taxon>
        <taxon>Dothideomycetes</taxon>
        <taxon>Pleosporomycetidae</taxon>
        <taxon>Pleosporales</taxon>
        <taxon>Pleosporineae</taxon>
        <taxon>Pleosporaceae</taxon>
        <taxon>Pyrenophora</taxon>
    </lineage>
</organism>
<evidence type="ECO:0000256" key="1">
    <source>
        <dbReference type="SAM" id="MobiDB-lite"/>
    </source>
</evidence>
<protein>
    <submittedName>
        <fullName evidence="2">Lipid metabolic process</fullName>
    </submittedName>
</protein>
<dbReference type="EMBL" id="KE747829">
    <property type="protein sequence ID" value="RMZ72289.1"/>
    <property type="molecule type" value="Genomic_DNA"/>
</dbReference>
<evidence type="ECO:0000313" key="2">
    <source>
        <dbReference type="EMBL" id="RMZ72289.1"/>
    </source>
</evidence>
<feature type="region of interest" description="Disordered" evidence="1">
    <location>
        <begin position="419"/>
        <end position="508"/>
    </location>
</feature>
<feature type="compositionally biased region" description="Polar residues" evidence="1">
    <location>
        <begin position="488"/>
        <end position="507"/>
    </location>
</feature>
<dbReference type="OrthoDB" id="5362656at2759"/>
<gene>
    <name evidence="2" type="ORF">GMOD_00007305</name>
</gene>
<dbReference type="InterPro" id="IPR036322">
    <property type="entry name" value="WD40_repeat_dom_sf"/>
</dbReference>
<evidence type="ECO:0000313" key="3">
    <source>
        <dbReference type="Proteomes" id="UP000265663"/>
    </source>
</evidence>
<dbReference type="Proteomes" id="UP000265663">
    <property type="component" value="Unassembled WGS sequence"/>
</dbReference>
<dbReference type="InterPro" id="IPR015943">
    <property type="entry name" value="WD40/YVTN_repeat-like_dom_sf"/>
</dbReference>